<keyword evidence="1" id="KW-1133">Transmembrane helix</keyword>
<dbReference type="AlphaFoldDB" id="A1BZ34"/>
<evidence type="ECO:0000313" key="3">
    <source>
        <dbReference type="EMBL" id="ABK01053.1"/>
    </source>
</evidence>
<organism evidence="2">
    <name type="scientific">Bacillus cereus</name>
    <dbReference type="NCBI Taxonomy" id="1396"/>
    <lineage>
        <taxon>Bacteria</taxon>
        <taxon>Bacillati</taxon>
        <taxon>Bacillota</taxon>
        <taxon>Bacilli</taxon>
        <taxon>Bacillales</taxon>
        <taxon>Bacillaceae</taxon>
        <taxon>Bacillus</taxon>
        <taxon>Bacillus cereus group</taxon>
    </lineage>
</organism>
<evidence type="ECO:0000256" key="1">
    <source>
        <dbReference type="SAM" id="Phobius"/>
    </source>
</evidence>
<protein>
    <submittedName>
        <fullName evidence="2">Uncharacterized protein</fullName>
    </submittedName>
</protein>
<proteinExistence type="predicted"/>
<keyword evidence="2" id="KW-0614">Plasmid</keyword>
<dbReference type="EMBL" id="DQ889677">
    <property type="protein sequence ID" value="ABK00787.1"/>
    <property type="molecule type" value="Genomic_DNA"/>
</dbReference>
<sequence>MQVKKFEKAESVLGSGSVTVLSTTSFNISITILYRLFQNLI</sequence>
<accession>A1BZ34</accession>
<reference evidence="2" key="1">
    <citation type="journal article" date="2007" name="J. Bacteriol.">
        <title>Complete sequence analysis of novel plasmids from emetic and periodontal Bacillus cereus isolates reveals a common evolutionary history among the B. cereus-group plasmids, including Bacillus anthracis pXO1.</title>
        <authorList>
            <person name="Rasko D.A."/>
            <person name="Rosovitz M.J."/>
            <person name="Okstad O.A."/>
            <person name="Fouts D.E."/>
            <person name="Jiang L."/>
            <person name="Cer R.Z."/>
            <person name="Kolsto A.B."/>
            <person name="Gill S.R."/>
            <person name="Ravel J."/>
        </authorList>
    </citation>
    <scope>NUCLEOTIDE SEQUENCE</scope>
    <source>
        <strain evidence="3">AH818</strain>
        <strain evidence="2">AH820</strain>
        <plasmid evidence="2">pPER272</plasmid>
    </source>
</reference>
<evidence type="ECO:0000313" key="2">
    <source>
        <dbReference type="EMBL" id="ABK00787.1"/>
    </source>
</evidence>
<keyword evidence="1" id="KW-0812">Transmembrane</keyword>
<dbReference type="EMBL" id="DQ889678">
    <property type="protein sequence ID" value="ABK01053.1"/>
    <property type="molecule type" value="Genomic_DNA"/>
</dbReference>
<name>A1BZ34_BACCE</name>
<gene>
    <name evidence="3" type="ORF">pPER272_0004</name>
    <name evidence="2" type="ORF">pPER272_AH820_0004</name>
</gene>
<feature type="transmembrane region" description="Helical" evidence="1">
    <location>
        <begin position="12"/>
        <end position="37"/>
    </location>
</feature>
<keyword evidence="1" id="KW-0472">Membrane</keyword>
<geneLocation type="plasmid" evidence="2">
    <name>pPER272</name>
</geneLocation>